<evidence type="ECO:0000256" key="1">
    <source>
        <dbReference type="ARBA" id="ARBA00023015"/>
    </source>
</evidence>
<keyword evidence="1" id="KW-0805">Transcription regulation</keyword>
<comment type="caution">
    <text evidence="6">The sequence shown here is derived from an EMBL/GenBank/DDBJ whole genome shotgun (WGS) entry which is preliminary data.</text>
</comment>
<evidence type="ECO:0000313" key="6">
    <source>
        <dbReference type="EMBL" id="KAK4074667.1"/>
    </source>
</evidence>
<name>A0ABR0BG89_PURLI</name>
<feature type="compositionally biased region" description="Basic and acidic residues" evidence="4">
    <location>
        <begin position="73"/>
        <end position="92"/>
    </location>
</feature>
<keyword evidence="3" id="KW-0804">Transcription</keyword>
<accession>A0ABR0BG89</accession>
<feature type="region of interest" description="Disordered" evidence="4">
    <location>
        <begin position="34"/>
        <end position="92"/>
    </location>
</feature>
<keyword evidence="7" id="KW-1185">Reference proteome</keyword>
<evidence type="ECO:0000256" key="4">
    <source>
        <dbReference type="SAM" id="MobiDB-lite"/>
    </source>
</evidence>
<dbReference type="SMART" id="SM00338">
    <property type="entry name" value="BRLZ"/>
    <property type="match status" value="1"/>
</dbReference>
<dbReference type="PANTHER" id="PTHR23351">
    <property type="entry name" value="FOS TRANSCRIPTION FACTOR-RELATED"/>
    <property type="match status" value="1"/>
</dbReference>
<protein>
    <submittedName>
        <fullName evidence="6">Transcriptional regulator family: bZIP</fullName>
    </submittedName>
</protein>
<dbReference type="PANTHER" id="PTHR23351:SF24">
    <property type="entry name" value="ACTIVATING TRANSCRIPTION FACTOR 3-RELATED"/>
    <property type="match status" value="1"/>
</dbReference>
<dbReference type="CDD" id="cd14687">
    <property type="entry name" value="bZIP_ATF2"/>
    <property type="match status" value="1"/>
</dbReference>
<dbReference type="Proteomes" id="UP001287286">
    <property type="component" value="Unassembled WGS sequence"/>
</dbReference>
<dbReference type="EMBL" id="JAWRVI010000143">
    <property type="protein sequence ID" value="KAK4074667.1"/>
    <property type="molecule type" value="Genomic_DNA"/>
</dbReference>
<evidence type="ECO:0000256" key="3">
    <source>
        <dbReference type="ARBA" id="ARBA00023163"/>
    </source>
</evidence>
<gene>
    <name evidence="6" type="ORF">Purlil1_12886</name>
</gene>
<evidence type="ECO:0000256" key="2">
    <source>
        <dbReference type="ARBA" id="ARBA00023125"/>
    </source>
</evidence>
<keyword evidence="2" id="KW-0238">DNA-binding</keyword>
<dbReference type="InterPro" id="IPR046347">
    <property type="entry name" value="bZIP_sf"/>
</dbReference>
<proteinExistence type="predicted"/>
<evidence type="ECO:0000313" key="7">
    <source>
        <dbReference type="Proteomes" id="UP001287286"/>
    </source>
</evidence>
<feature type="domain" description="BZIP" evidence="5">
    <location>
        <begin position="84"/>
        <end position="147"/>
    </location>
</feature>
<dbReference type="Pfam" id="PF07716">
    <property type="entry name" value="bZIP_2"/>
    <property type="match status" value="1"/>
</dbReference>
<dbReference type="SUPFAM" id="SSF57959">
    <property type="entry name" value="Leucine zipper domain"/>
    <property type="match status" value="1"/>
</dbReference>
<organism evidence="6 7">
    <name type="scientific">Purpureocillium lilacinum</name>
    <name type="common">Paecilomyces lilacinus</name>
    <dbReference type="NCBI Taxonomy" id="33203"/>
    <lineage>
        <taxon>Eukaryota</taxon>
        <taxon>Fungi</taxon>
        <taxon>Dikarya</taxon>
        <taxon>Ascomycota</taxon>
        <taxon>Pezizomycotina</taxon>
        <taxon>Sordariomycetes</taxon>
        <taxon>Hypocreomycetidae</taxon>
        <taxon>Hypocreales</taxon>
        <taxon>Ophiocordycipitaceae</taxon>
        <taxon>Purpureocillium</taxon>
    </lineage>
</organism>
<sequence length="193" mass="21164">MNLSIPGVDSLGDPSLNGPATGSLAKMTLGITASSGPASLQIKPQPAKRRGRPQKRRTASATSNVKLGRRTAAQKDADVAGSEDPRARSIREKNRIAADKCRSRRRLEEEKLKHRHEILEEENHRLLAGISDLMAETYVLKNMLTEHGSCDCRLIHKYMAESASEWVAKKLGTSYSPVTLQGGGDLRQHSRSL</sequence>
<dbReference type="PROSITE" id="PS50217">
    <property type="entry name" value="BZIP"/>
    <property type="match status" value="1"/>
</dbReference>
<evidence type="ECO:0000259" key="5">
    <source>
        <dbReference type="PROSITE" id="PS50217"/>
    </source>
</evidence>
<reference evidence="6 7" key="1">
    <citation type="journal article" date="2024" name="Microbiol. Resour. Announc.">
        <title>Genome annotations for the ascomycete fungi Trichoderma harzianum, Trichoderma aggressivum, and Purpureocillium lilacinum.</title>
        <authorList>
            <person name="Beijen E.P.W."/>
            <person name="Ohm R.A."/>
        </authorList>
    </citation>
    <scope>NUCLEOTIDE SEQUENCE [LARGE SCALE GENOMIC DNA]</scope>
    <source>
        <strain evidence="6 7">CBS 150709</strain>
    </source>
</reference>
<dbReference type="Gene3D" id="1.20.5.170">
    <property type="match status" value="1"/>
</dbReference>
<dbReference type="InterPro" id="IPR004827">
    <property type="entry name" value="bZIP"/>
</dbReference>
<feature type="compositionally biased region" description="Basic residues" evidence="4">
    <location>
        <begin position="46"/>
        <end position="58"/>
    </location>
</feature>
<dbReference type="InterPro" id="IPR000837">
    <property type="entry name" value="AP-1"/>
</dbReference>